<keyword evidence="5" id="KW-0862">Zinc</keyword>
<feature type="compositionally biased region" description="Low complexity" evidence="7">
    <location>
        <begin position="537"/>
        <end position="547"/>
    </location>
</feature>
<dbReference type="SUPFAM" id="SSF51197">
    <property type="entry name" value="Clavaminate synthase-like"/>
    <property type="match status" value="1"/>
</dbReference>
<feature type="region of interest" description="Disordered" evidence="7">
    <location>
        <begin position="1"/>
        <end position="48"/>
    </location>
</feature>
<dbReference type="GO" id="GO:0008270">
    <property type="term" value="F:zinc ion binding"/>
    <property type="evidence" value="ECO:0007669"/>
    <property type="project" value="UniProtKB-KW"/>
</dbReference>
<feature type="compositionally biased region" description="Basic residues" evidence="7">
    <location>
        <begin position="548"/>
        <end position="557"/>
    </location>
</feature>
<evidence type="ECO:0000256" key="1">
    <source>
        <dbReference type="ARBA" id="ARBA00009711"/>
    </source>
</evidence>
<dbReference type="SMART" id="SM00545">
    <property type="entry name" value="JmjN"/>
    <property type="match status" value="1"/>
</dbReference>
<protein>
    <recommendedName>
        <fullName evidence="2">[histone H3]-trimethyl-L-lysine(9) demethylase</fullName>
        <ecNumber evidence="2">1.14.11.66</ecNumber>
    </recommendedName>
</protein>
<feature type="region of interest" description="Disordered" evidence="7">
    <location>
        <begin position="605"/>
        <end position="626"/>
    </location>
</feature>
<feature type="compositionally biased region" description="Low complexity" evidence="7">
    <location>
        <begin position="1069"/>
        <end position="1084"/>
    </location>
</feature>
<feature type="compositionally biased region" description="Polar residues" evidence="7">
    <location>
        <begin position="1186"/>
        <end position="1196"/>
    </location>
</feature>
<keyword evidence="4" id="KW-0863">Zinc-finger</keyword>
<feature type="compositionally biased region" description="Polar residues" evidence="7">
    <location>
        <begin position="1"/>
        <end position="17"/>
    </location>
</feature>
<evidence type="ECO:0000259" key="9">
    <source>
        <dbReference type="PROSITE" id="PS51184"/>
    </source>
</evidence>
<feature type="compositionally biased region" description="Basic residues" evidence="7">
    <location>
        <begin position="244"/>
        <end position="253"/>
    </location>
</feature>
<name>A0A8H8CGH2_PSICU</name>
<dbReference type="GO" id="GO:0051864">
    <property type="term" value="F:histone H3K36 demethylase activity"/>
    <property type="evidence" value="ECO:0007669"/>
    <property type="project" value="TreeGrafter"/>
</dbReference>
<dbReference type="GO" id="GO:0005634">
    <property type="term" value="C:nucleus"/>
    <property type="evidence" value="ECO:0007669"/>
    <property type="project" value="TreeGrafter"/>
</dbReference>
<evidence type="ECO:0000256" key="4">
    <source>
        <dbReference type="ARBA" id="ARBA00022771"/>
    </source>
</evidence>
<evidence type="ECO:0000256" key="5">
    <source>
        <dbReference type="ARBA" id="ARBA00022833"/>
    </source>
</evidence>
<sequence>MDSFSRGSTLTPCRSPTPSIPVQPDHFYGSENIQLPPSPDSDGKTWLDPADDPMANRGIPVFKPTMEEFQDFEGYMNRVECWGMRSGIVKVIPPKEWSDSLPSIKEQLKNVKIKTPIEQHMLGSGGLFRQENMEKRKLMSVREWVELCTKDEFRAPGIQEVGITSRSAYVPTTRPKLQRKAKQEEPQVKVEPSGPGVSKVVVIKEEPMDDYHSLSDGHSAAQAVATPPNSEGSPPAAGPSNTAKGKKKTKKKPVKQEAPRVRPKRIGQTREAREAGLAERAARDLAFLDVFDPEREWLPPGTQASDYTSEFCQKLERQYWRNCGLGKPAWYGADTMGSLFTDATTAWNVAHLPSALSRLLPSSSQGLPGVNTPYLYFGMWRATFAWHVEDMDLFSINYIHFGAPKFWYAIPQGRASGLEQTMRGYFPKDVSQCHQFLRHKSFLASPNILANSSCRPNHLVQQAGEFVITFPRGYHAGFNLGLNCAESVNFALESWLEIGRHAKACECISDRIAKSVRIDVDQLLREREEEREAAALAAVASKPSSPAKNKKSHKKAVVKKENEEVVLPPVLPKASAARKRKSDAKLDVQTIPTLKKVKLTHSPSKAIGMTSGTAPTTTTISIPPSKQTPTKLSITLKLGPRIEPYPCCLCVSMSKDGLLKVMEPPTRKDAVDAAGNPKVWMAHEFCASIVPETWVDEVDQDGVKQKVVFGVDGIVKDRWNLKCTVCTKSRPKSHGAPVQCTKGKCSKAFHVSCAKDGGSGSDQGIVFTILGQVEKEVIFSDGPLSHQHQTLLQAAPIQNTSNTTAPAVNPPIIDQMQVDNPAPTPISAEGVGAVGAVEKAAPSDNDPCVFKTVKKLEVQILCTQHNPAVAAQKRANKNEKIRNDLLALPSMSRIKIRVSAGVFEVSLIRVIEETSTVEVLWDRGQKKEFKWGSVVFGFTDGPVLQKPSDIAPPEPERGVQHNQQLQQPVYSTQLLNVPPGAMPVTTFPSVLAATASQQSYASAGAYPASMSATSTSEASKAVTSGAATPVTTSYQPHAGPYDYWAYVSAAQAQYPYGYPGYYANPATSATTGPTSAANAGASGSRQPQPQQVHYNPYSYAHAYNAAQYRAAVTAGTTAGTSTSAGTAEVAKTTPAATTATTQLNWQQPYQGPALAPQAQSAEPASTAGASPYYRDRSQKAAVDSAASGSKASSTPELATPAQPPEAVQASSSNLSSLTSLSSESATPSSSNPQNSDTPTSMISTVQQLIAMADLKIEPEQLMEILRSNPQWQNIIMAAAANAGVQPSNPPSTS</sequence>
<reference evidence="11" key="1">
    <citation type="submission" date="2021-02" db="EMBL/GenBank/DDBJ databases">
        <title>Psilocybe cubensis genome.</title>
        <authorList>
            <person name="Mckernan K.J."/>
            <person name="Crawford S."/>
            <person name="Trippe A."/>
            <person name="Kane L.T."/>
            <person name="Mclaughlin S."/>
        </authorList>
    </citation>
    <scope>NUCLEOTIDE SEQUENCE [LARGE SCALE GENOMIC DNA]</scope>
    <source>
        <strain evidence="11">MGC-MH-2018</strain>
    </source>
</reference>
<dbReference type="CDD" id="cd15571">
    <property type="entry name" value="ePHD"/>
    <property type="match status" value="1"/>
</dbReference>
<feature type="region of interest" description="Disordered" evidence="7">
    <location>
        <begin position="537"/>
        <end position="559"/>
    </location>
</feature>
<dbReference type="PANTHER" id="PTHR10694:SF7">
    <property type="entry name" value="[HISTONE H3]-TRIMETHYL-L-LYSINE(9) DEMETHYLASE"/>
    <property type="match status" value="1"/>
</dbReference>
<dbReference type="PANTHER" id="PTHR10694">
    <property type="entry name" value="LYSINE-SPECIFIC DEMETHYLASE"/>
    <property type="match status" value="1"/>
</dbReference>
<dbReference type="Gene3D" id="3.30.40.10">
    <property type="entry name" value="Zinc/RING finger domain, C3HC4 (zinc finger)"/>
    <property type="match status" value="1"/>
</dbReference>
<dbReference type="GO" id="GO:0010468">
    <property type="term" value="P:regulation of gene expression"/>
    <property type="evidence" value="ECO:0007669"/>
    <property type="project" value="TreeGrafter"/>
</dbReference>
<proteinExistence type="inferred from homology"/>
<feature type="compositionally biased region" description="Basic and acidic residues" evidence="7">
    <location>
        <begin position="202"/>
        <end position="215"/>
    </location>
</feature>
<accession>A0A8H8CGH2</accession>
<dbReference type="InterPro" id="IPR003347">
    <property type="entry name" value="JmjC_dom"/>
</dbReference>
<feature type="domain" description="JmjN" evidence="8">
    <location>
        <begin position="59"/>
        <end position="100"/>
    </location>
</feature>
<evidence type="ECO:0000256" key="7">
    <source>
        <dbReference type="SAM" id="MobiDB-lite"/>
    </source>
</evidence>
<dbReference type="GO" id="GO:0000785">
    <property type="term" value="C:chromatin"/>
    <property type="evidence" value="ECO:0007669"/>
    <property type="project" value="TreeGrafter"/>
</dbReference>
<feature type="compositionally biased region" description="Low complexity" evidence="7">
    <location>
        <begin position="610"/>
        <end position="626"/>
    </location>
</feature>
<dbReference type="EMBL" id="JAFIQS010000013">
    <property type="protein sequence ID" value="KAG5163969.1"/>
    <property type="molecule type" value="Genomic_DNA"/>
</dbReference>
<feature type="region of interest" description="Disordered" evidence="7">
    <location>
        <begin position="171"/>
        <end position="278"/>
    </location>
</feature>
<comment type="catalytic activity">
    <reaction evidence="6">
        <text>N(6),N(6),N(6)-trimethyl-L-lysyl(9)-[histone H3] + 2 2-oxoglutarate + 2 O2 = N(6)-methyl-L-lysyl(9)-[histone H3] + 2 formaldehyde + 2 succinate + 2 CO2</text>
        <dbReference type="Rhea" id="RHEA:60200"/>
        <dbReference type="Rhea" id="RHEA-COMP:15538"/>
        <dbReference type="Rhea" id="RHEA-COMP:15542"/>
        <dbReference type="ChEBI" id="CHEBI:15379"/>
        <dbReference type="ChEBI" id="CHEBI:16526"/>
        <dbReference type="ChEBI" id="CHEBI:16810"/>
        <dbReference type="ChEBI" id="CHEBI:16842"/>
        <dbReference type="ChEBI" id="CHEBI:30031"/>
        <dbReference type="ChEBI" id="CHEBI:61929"/>
        <dbReference type="ChEBI" id="CHEBI:61961"/>
        <dbReference type="EC" id="1.14.11.66"/>
    </reaction>
</comment>
<gene>
    <name evidence="11" type="ORF">JR316_011166</name>
</gene>
<dbReference type="PROSITE" id="PS51805">
    <property type="entry name" value="EPHD"/>
    <property type="match status" value="1"/>
</dbReference>
<feature type="compositionally biased region" description="Low complexity" evidence="7">
    <location>
        <begin position="1209"/>
        <end position="1232"/>
    </location>
</feature>
<dbReference type="InterPro" id="IPR003349">
    <property type="entry name" value="JmjN"/>
</dbReference>
<comment type="caution">
    <text evidence="11">The sequence shown here is derived from an EMBL/GenBank/DDBJ whole genome shotgun (WGS) entry which is preliminary data.</text>
</comment>
<dbReference type="InterPro" id="IPR034732">
    <property type="entry name" value="EPHD"/>
</dbReference>
<evidence type="ECO:0000313" key="11">
    <source>
        <dbReference type="EMBL" id="KAG5163969.1"/>
    </source>
</evidence>
<organism evidence="11">
    <name type="scientific">Psilocybe cubensis</name>
    <name type="common">Psychedelic mushroom</name>
    <name type="synonym">Stropharia cubensis</name>
    <dbReference type="NCBI Taxonomy" id="181762"/>
    <lineage>
        <taxon>Eukaryota</taxon>
        <taxon>Fungi</taxon>
        <taxon>Dikarya</taxon>
        <taxon>Basidiomycota</taxon>
        <taxon>Agaricomycotina</taxon>
        <taxon>Agaricomycetes</taxon>
        <taxon>Agaricomycetidae</taxon>
        <taxon>Agaricales</taxon>
        <taxon>Agaricineae</taxon>
        <taxon>Strophariaceae</taxon>
        <taxon>Psilocybe</taxon>
    </lineage>
</organism>
<dbReference type="EC" id="1.14.11.66" evidence="2"/>
<dbReference type="InterPro" id="IPR013083">
    <property type="entry name" value="Znf_RING/FYVE/PHD"/>
</dbReference>
<feature type="compositionally biased region" description="Basic and acidic residues" evidence="7">
    <location>
        <begin position="268"/>
        <end position="278"/>
    </location>
</feature>
<keyword evidence="3" id="KW-0479">Metal-binding</keyword>
<evidence type="ECO:0000256" key="2">
    <source>
        <dbReference type="ARBA" id="ARBA00012900"/>
    </source>
</evidence>
<evidence type="ECO:0000259" key="8">
    <source>
        <dbReference type="PROSITE" id="PS51183"/>
    </source>
</evidence>
<dbReference type="PROSITE" id="PS51183">
    <property type="entry name" value="JMJN"/>
    <property type="match status" value="1"/>
</dbReference>
<dbReference type="Gene3D" id="2.60.120.650">
    <property type="entry name" value="Cupin"/>
    <property type="match status" value="2"/>
</dbReference>
<comment type="similarity">
    <text evidence="1">Belongs to the JHDM3 histone demethylase family.</text>
</comment>
<evidence type="ECO:0000256" key="6">
    <source>
        <dbReference type="ARBA" id="ARBA00049349"/>
    </source>
</evidence>
<feature type="domain" description="JmjC" evidence="9">
    <location>
        <begin position="341"/>
        <end position="507"/>
    </location>
</feature>
<dbReference type="Pfam" id="PF02375">
    <property type="entry name" value="JmjN"/>
    <property type="match status" value="1"/>
</dbReference>
<feature type="region of interest" description="Disordered" evidence="7">
    <location>
        <begin position="1069"/>
        <end position="1092"/>
    </location>
</feature>
<feature type="domain" description="PHD-type" evidence="10">
    <location>
        <begin position="644"/>
        <end position="774"/>
    </location>
</feature>
<dbReference type="PROSITE" id="PS51184">
    <property type="entry name" value="JMJC"/>
    <property type="match status" value="1"/>
</dbReference>
<evidence type="ECO:0000259" key="10">
    <source>
        <dbReference type="PROSITE" id="PS51805"/>
    </source>
</evidence>
<dbReference type="Pfam" id="PF13771">
    <property type="entry name" value="zf-HC5HC2H"/>
    <property type="match status" value="1"/>
</dbReference>
<evidence type="ECO:0000256" key="3">
    <source>
        <dbReference type="ARBA" id="ARBA00022723"/>
    </source>
</evidence>
<feature type="region of interest" description="Disordered" evidence="7">
    <location>
        <begin position="1151"/>
        <end position="1239"/>
    </location>
</feature>
<dbReference type="SMART" id="SM00558">
    <property type="entry name" value="JmjC"/>
    <property type="match status" value="1"/>
</dbReference>
<dbReference type="Pfam" id="PF02373">
    <property type="entry name" value="JmjC"/>
    <property type="match status" value="1"/>
</dbReference>
<dbReference type="GO" id="GO:0140684">
    <property type="term" value="F:histone H3K9me2/H3K9me3 demethylase activity"/>
    <property type="evidence" value="ECO:0007669"/>
    <property type="project" value="UniProtKB-EC"/>
</dbReference>